<dbReference type="InParanoid" id="A0A0C2X5Y9"/>
<accession>A0A0C2X5Y9</accession>
<evidence type="ECO:0000313" key="2">
    <source>
        <dbReference type="Proteomes" id="UP000054549"/>
    </source>
</evidence>
<gene>
    <name evidence="1" type="ORF">M378DRAFT_156978</name>
</gene>
<name>A0A0C2X5Y9_AMAMK</name>
<evidence type="ECO:0000313" key="1">
    <source>
        <dbReference type="EMBL" id="KIL69742.1"/>
    </source>
</evidence>
<dbReference type="EMBL" id="KN818225">
    <property type="protein sequence ID" value="KIL69742.1"/>
    <property type="molecule type" value="Genomic_DNA"/>
</dbReference>
<keyword evidence="2" id="KW-1185">Reference proteome</keyword>
<protein>
    <submittedName>
        <fullName evidence="1">Uncharacterized protein</fullName>
    </submittedName>
</protein>
<dbReference type="HOGENOM" id="CLU_2512179_0_0_1"/>
<proteinExistence type="predicted"/>
<dbReference type="AlphaFoldDB" id="A0A0C2X5Y9"/>
<organism evidence="1 2">
    <name type="scientific">Amanita muscaria (strain Koide BX008)</name>
    <dbReference type="NCBI Taxonomy" id="946122"/>
    <lineage>
        <taxon>Eukaryota</taxon>
        <taxon>Fungi</taxon>
        <taxon>Dikarya</taxon>
        <taxon>Basidiomycota</taxon>
        <taxon>Agaricomycotina</taxon>
        <taxon>Agaricomycetes</taxon>
        <taxon>Agaricomycetidae</taxon>
        <taxon>Agaricales</taxon>
        <taxon>Pluteineae</taxon>
        <taxon>Amanitaceae</taxon>
        <taxon>Amanita</taxon>
    </lineage>
</organism>
<sequence length="85" mass="10013">MHSPRRLRRISITFCWHYSPWYSLSSHRAHEAAHTEAGSDVQELEVSRTFLGSKRQSRPRRPRGLRSYQFHGRLLTGSSNFLIFN</sequence>
<dbReference type="Proteomes" id="UP000054549">
    <property type="component" value="Unassembled WGS sequence"/>
</dbReference>
<reference evidence="1 2" key="1">
    <citation type="submission" date="2014-04" db="EMBL/GenBank/DDBJ databases">
        <title>Evolutionary Origins and Diversification of the Mycorrhizal Mutualists.</title>
        <authorList>
            <consortium name="DOE Joint Genome Institute"/>
            <consortium name="Mycorrhizal Genomics Consortium"/>
            <person name="Kohler A."/>
            <person name="Kuo A."/>
            <person name="Nagy L.G."/>
            <person name="Floudas D."/>
            <person name="Copeland A."/>
            <person name="Barry K.W."/>
            <person name="Cichocki N."/>
            <person name="Veneault-Fourrey C."/>
            <person name="LaButti K."/>
            <person name="Lindquist E.A."/>
            <person name="Lipzen A."/>
            <person name="Lundell T."/>
            <person name="Morin E."/>
            <person name="Murat C."/>
            <person name="Riley R."/>
            <person name="Ohm R."/>
            <person name="Sun H."/>
            <person name="Tunlid A."/>
            <person name="Henrissat B."/>
            <person name="Grigoriev I.V."/>
            <person name="Hibbett D.S."/>
            <person name="Martin F."/>
        </authorList>
    </citation>
    <scope>NUCLEOTIDE SEQUENCE [LARGE SCALE GENOMIC DNA]</scope>
    <source>
        <strain evidence="1 2">Koide BX008</strain>
    </source>
</reference>